<accession>A0A7J9HVH9</accession>
<proteinExistence type="predicted"/>
<dbReference type="AlphaFoldDB" id="A0A7J9HVH9"/>
<reference evidence="1 2" key="1">
    <citation type="journal article" date="2019" name="Genome Biol. Evol.">
        <title>Insights into the evolution of the New World diploid cottons (Gossypium, subgenus Houzingenia) based on genome sequencing.</title>
        <authorList>
            <person name="Grover C.E."/>
            <person name="Arick M.A. 2nd"/>
            <person name="Thrash A."/>
            <person name="Conover J.L."/>
            <person name="Sanders W.S."/>
            <person name="Peterson D.G."/>
            <person name="Frelichowski J.E."/>
            <person name="Scheffler J.A."/>
            <person name="Scheffler B.E."/>
            <person name="Wendel J.F."/>
        </authorList>
    </citation>
    <scope>NUCLEOTIDE SEQUENCE [LARGE SCALE GENOMIC DNA]</scope>
    <source>
        <strain evidence="1">0</strain>
        <tissue evidence="1">Leaf</tissue>
    </source>
</reference>
<dbReference type="Proteomes" id="UP000593560">
    <property type="component" value="Unassembled WGS sequence"/>
</dbReference>
<comment type="caution">
    <text evidence="1">The sequence shown here is derived from an EMBL/GenBank/DDBJ whole genome shotgun (WGS) entry which is preliminary data.</text>
</comment>
<sequence length="31" mass="3648">MQMPRFELAEVLDMEILSKVPVKSLIRFNNV</sequence>
<protein>
    <submittedName>
        <fullName evidence="1">Uncharacterized protein</fullName>
    </submittedName>
</protein>
<feature type="non-terminal residue" evidence="1">
    <location>
        <position position="31"/>
    </location>
</feature>
<keyword evidence="2" id="KW-1185">Reference proteome</keyword>
<gene>
    <name evidence="1" type="ORF">Gohar_027678</name>
</gene>
<dbReference type="EMBL" id="JABFAD010000011">
    <property type="protein sequence ID" value="MBA0813857.1"/>
    <property type="molecule type" value="Genomic_DNA"/>
</dbReference>
<dbReference type="OrthoDB" id="1002561at2759"/>
<organism evidence="1 2">
    <name type="scientific">Gossypium harknessii</name>
    <dbReference type="NCBI Taxonomy" id="34285"/>
    <lineage>
        <taxon>Eukaryota</taxon>
        <taxon>Viridiplantae</taxon>
        <taxon>Streptophyta</taxon>
        <taxon>Embryophyta</taxon>
        <taxon>Tracheophyta</taxon>
        <taxon>Spermatophyta</taxon>
        <taxon>Magnoliopsida</taxon>
        <taxon>eudicotyledons</taxon>
        <taxon>Gunneridae</taxon>
        <taxon>Pentapetalae</taxon>
        <taxon>rosids</taxon>
        <taxon>malvids</taxon>
        <taxon>Malvales</taxon>
        <taxon>Malvaceae</taxon>
        <taxon>Malvoideae</taxon>
        <taxon>Gossypium</taxon>
    </lineage>
</organism>
<name>A0A7J9HVH9_9ROSI</name>
<evidence type="ECO:0000313" key="1">
    <source>
        <dbReference type="EMBL" id="MBA0813857.1"/>
    </source>
</evidence>
<evidence type="ECO:0000313" key="2">
    <source>
        <dbReference type="Proteomes" id="UP000593560"/>
    </source>
</evidence>